<keyword evidence="2" id="KW-1185">Reference proteome</keyword>
<dbReference type="AlphaFoldDB" id="A0A4P9VR82"/>
<dbReference type="Proteomes" id="UP000257039">
    <property type="component" value="Unassembled WGS sequence"/>
</dbReference>
<comment type="caution">
    <text evidence="1">The sequence shown here is derived from an EMBL/GenBank/DDBJ whole genome shotgun (WGS) entry which is preliminary data.</text>
</comment>
<sequence length="189" mass="21603">MFVFKVKKGINQVIKVSERNFVDATRREEPFYQTINGKKRHYAYCPACENPVMLIHVHVDNQVVDEDQRTLPMHAKHVKSDVPGLGKYNQAAYDTCPYANPSSSTSKKRREQGAVSDELLWLVKTFPDAIDIIIRRDVGIAASEKLFLAMLTNFKEEEGHLYRYVSKPNLPYSSMYRTKLSGSAKIQTS</sequence>
<dbReference type="RefSeq" id="WP_094787736.1">
    <property type="nucleotide sequence ID" value="NZ_NDXW01000001.1"/>
</dbReference>
<accession>A0A4P9VR82</accession>
<protein>
    <submittedName>
        <fullName evidence="1">Uncharacterized protein</fullName>
    </submittedName>
</protein>
<name>A0A4P9VR82_9GAMM</name>
<evidence type="ECO:0000313" key="2">
    <source>
        <dbReference type="Proteomes" id="UP000257039"/>
    </source>
</evidence>
<proteinExistence type="predicted"/>
<evidence type="ECO:0000313" key="1">
    <source>
        <dbReference type="EMBL" id="RDH44622.1"/>
    </source>
</evidence>
<organism evidence="1 2">
    <name type="scientific">Zooshikella ganghwensis</name>
    <dbReference type="NCBI Taxonomy" id="202772"/>
    <lineage>
        <taxon>Bacteria</taxon>
        <taxon>Pseudomonadati</taxon>
        <taxon>Pseudomonadota</taxon>
        <taxon>Gammaproteobacteria</taxon>
        <taxon>Oceanospirillales</taxon>
        <taxon>Zooshikellaceae</taxon>
        <taxon>Zooshikella</taxon>
    </lineage>
</organism>
<reference evidence="1 2" key="1">
    <citation type="submission" date="2017-04" db="EMBL/GenBank/DDBJ databases">
        <title>Draft genome sequence of Zooshikella ganghwensis VG4 isolated from Red Sea sediments.</title>
        <authorList>
            <person name="Rehman Z."/>
            <person name="Alam I."/>
            <person name="Kamau A."/>
            <person name="Bajic V."/>
            <person name="Leiknes T."/>
        </authorList>
    </citation>
    <scope>NUCLEOTIDE SEQUENCE [LARGE SCALE GENOMIC DNA]</scope>
    <source>
        <strain evidence="1 2">VG4</strain>
    </source>
</reference>
<gene>
    <name evidence="1" type="ORF">B9G39_14930</name>
</gene>
<dbReference type="EMBL" id="NDXW01000001">
    <property type="protein sequence ID" value="RDH44622.1"/>
    <property type="molecule type" value="Genomic_DNA"/>
</dbReference>